<feature type="transmembrane region" description="Helical" evidence="6">
    <location>
        <begin position="320"/>
        <end position="341"/>
    </location>
</feature>
<organism evidence="7 8">
    <name type="scientific">Peptoanaerobacter stomatis</name>
    <dbReference type="NCBI Taxonomy" id="796937"/>
    <lineage>
        <taxon>Bacteria</taxon>
        <taxon>Bacillati</taxon>
        <taxon>Bacillota</taxon>
        <taxon>Clostridia</taxon>
        <taxon>Peptostreptococcales</taxon>
        <taxon>Filifactoraceae</taxon>
        <taxon>Peptoanaerobacter</taxon>
    </lineage>
</organism>
<dbReference type="HOGENOM" id="CLU_040769_0_0_9"/>
<accession>G9X307</accession>
<dbReference type="AlphaFoldDB" id="G9X307"/>
<protein>
    <recommendedName>
        <fullName evidence="9">Branched-chain amino acid ABC transporter, permease protein</fullName>
    </recommendedName>
</protein>
<keyword evidence="5 6" id="KW-0472">Membrane</keyword>
<dbReference type="PANTHER" id="PTHR47089">
    <property type="entry name" value="ABC TRANSPORTER, PERMEASE PROTEIN"/>
    <property type="match status" value="1"/>
</dbReference>
<dbReference type="BioCyc" id="EBAC796937-HMP:GMGH-766-MONOMER"/>
<name>G9X307_9FIRM</name>
<feature type="transmembrane region" description="Helical" evidence="6">
    <location>
        <begin position="114"/>
        <end position="136"/>
    </location>
</feature>
<feature type="transmembrane region" description="Helical" evidence="6">
    <location>
        <begin position="188"/>
        <end position="213"/>
    </location>
</feature>
<gene>
    <name evidence="7" type="ORF">HMPREF9629_00764</name>
</gene>
<feature type="transmembrane region" description="Helical" evidence="6">
    <location>
        <begin position="241"/>
        <end position="262"/>
    </location>
</feature>
<evidence type="ECO:0000256" key="3">
    <source>
        <dbReference type="ARBA" id="ARBA00022692"/>
    </source>
</evidence>
<keyword evidence="2" id="KW-1003">Cell membrane</keyword>
<feature type="transmembrane region" description="Helical" evidence="6">
    <location>
        <begin position="20"/>
        <end position="42"/>
    </location>
</feature>
<comment type="caution">
    <text evidence="7">The sequence shown here is derived from an EMBL/GenBank/DDBJ whole genome shotgun (WGS) entry which is preliminary data.</text>
</comment>
<evidence type="ECO:0000256" key="1">
    <source>
        <dbReference type="ARBA" id="ARBA00004651"/>
    </source>
</evidence>
<proteinExistence type="predicted"/>
<evidence type="ECO:0000256" key="6">
    <source>
        <dbReference type="SAM" id="Phobius"/>
    </source>
</evidence>
<dbReference type="PATRIC" id="fig|796937.3.peg.1999"/>
<dbReference type="GO" id="GO:0005886">
    <property type="term" value="C:plasma membrane"/>
    <property type="evidence" value="ECO:0007669"/>
    <property type="project" value="UniProtKB-SubCell"/>
</dbReference>
<dbReference type="EMBL" id="AFZE01000057">
    <property type="protein sequence ID" value="EHL10549.1"/>
    <property type="molecule type" value="Genomic_DNA"/>
</dbReference>
<feature type="transmembrane region" description="Helical" evidence="6">
    <location>
        <begin position="92"/>
        <end position="108"/>
    </location>
</feature>
<keyword evidence="4 6" id="KW-1133">Transmembrane helix</keyword>
<dbReference type="PANTHER" id="PTHR47089:SF1">
    <property type="entry name" value="GUANOSINE ABC TRANSPORTER PERMEASE PROTEIN NUPP"/>
    <property type="match status" value="1"/>
</dbReference>
<keyword evidence="3 6" id="KW-0812">Transmembrane</keyword>
<dbReference type="GO" id="GO:0022857">
    <property type="term" value="F:transmembrane transporter activity"/>
    <property type="evidence" value="ECO:0007669"/>
    <property type="project" value="InterPro"/>
</dbReference>
<dbReference type="Pfam" id="PF02653">
    <property type="entry name" value="BPD_transp_2"/>
    <property type="match status" value="1"/>
</dbReference>
<dbReference type="RefSeq" id="WP_009524999.1">
    <property type="nucleotide sequence ID" value="NZ_JH414549.1"/>
</dbReference>
<evidence type="ECO:0000313" key="8">
    <source>
        <dbReference type="Proteomes" id="UP000006437"/>
    </source>
</evidence>
<feature type="transmembrane region" description="Helical" evidence="6">
    <location>
        <begin position="148"/>
        <end position="168"/>
    </location>
</feature>
<reference evidence="7 8" key="1">
    <citation type="submission" date="2011-08" db="EMBL/GenBank/DDBJ databases">
        <title>The Genome Sequence of Eubacteriaceae bacterium ACC19a.</title>
        <authorList>
            <consortium name="The Broad Institute Genome Sequencing Platform"/>
            <person name="Earl A."/>
            <person name="Ward D."/>
            <person name="Feldgarden M."/>
            <person name="Gevers D."/>
            <person name="Sizova M."/>
            <person name="Hazen A."/>
            <person name="Epstein S."/>
            <person name="Young S.K."/>
            <person name="Zeng Q."/>
            <person name="Gargeya S."/>
            <person name="Fitzgerald M."/>
            <person name="Haas B."/>
            <person name="Abouelleil A."/>
            <person name="Alvarado L."/>
            <person name="Arachchi H.M."/>
            <person name="Berlin A."/>
            <person name="Brown A."/>
            <person name="Chapman S.B."/>
            <person name="Chen Z."/>
            <person name="Dunbar C."/>
            <person name="Freedman E."/>
            <person name="Gearin G."/>
            <person name="Gellesch M."/>
            <person name="Goldberg J."/>
            <person name="Griggs A."/>
            <person name="Gujja S."/>
            <person name="Heiman D."/>
            <person name="Howarth C."/>
            <person name="Larson L."/>
            <person name="Lui A."/>
            <person name="MacDonald P.J.P."/>
            <person name="Montmayeur A."/>
            <person name="Murphy C."/>
            <person name="Neiman D."/>
            <person name="Pearson M."/>
            <person name="Priest M."/>
            <person name="Roberts A."/>
            <person name="Saif S."/>
            <person name="Shea T."/>
            <person name="Shenoy N."/>
            <person name="Sisk P."/>
            <person name="Stolte C."/>
            <person name="Sykes S."/>
            <person name="Wortman J."/>
            <person name="Nusbaum C."/>
            <person name="Birren B."/>
        </authorList>
    </citation>
    <scope>NUCLEOTIDE SEQUENCE [LARGE SCALE GENOMIC DNA]</scope>
    <source>
        <strain evidence="7 8">ACC19a</strain>
    </source>
</reference>
<evidence type="ECO:0000256" key="4">
    <source>
        <dbReference type="ARBA" id="ARBA00022989"/>
    </source>
</evidence>
<evidence type="ECO:0008006" key="9">
    <source>
        <dbReference type="Google" id="ProtNLM"/>
    </source>
</evidence>
<feature type="transmembrane region" description="Helical" evidence="6">
    <location>
        <begin position="294"/>
        <end position="314"/>
    </location>
</feature>
<feature type="transmembrane region" description="Helical" evidence="6">
    <location>
        <begin position="268"/>
        <end position="287"/>
    </location>
</feature>
<evidence type="ECO:0000256" key="2">
    <source>
        <dbReference type="ARBA" id="ARBA00022475"/>
    </source>
</evidence>
<sequence>MIKIIKREDVDKKFTTIIRISAVLFSLIFAGMFIAFIGYNPVKVFAQMFFGAVGTQMRLQETINKVTPLIITSLGMLIAFKMKFWNIGGEGQITMGALGASFIALNYGDKIPQLPLIISMIIASVIFGGIWALIPAIFKVKFGTNETIFTLMLNYIAIKIIQYLQFGPWKDPAATGFPKIPTFNQNAILPQIFGVHIGIIMAMVLLIFIYVFIKYTKKGYEIEVVGESINIAKYAGMNVNFIILFAITLSGGLCGLAGMVQASAMEKTLSYTLSAGYGYTAIITTWLSNLKPNYILLTSIAFAILLQGGTFVQVSMQIPSAVSGMIQGIILFFVLGSEFFIKYKLVRESK</sequence>
<evidence type="ECO:0000256" key="5">
    <source>
        <dbReference type="ARBA" id="ARBA00023136"/>
    </source>
</evidence>
<dbReference type="CDD" id="cd06580">
    <property type="entry name" value="TM_PBP1_transp_TpRbsC_like"/>
    <property type="match status" value="1"/>
</dbReference>
<dbReference type="Proteomes" id="UP000006437">
    <property type="component" value="Unassembled WGS sequence"/>
</dbReference>
<evidence type="ECO:0000313" key="7">
    <source>
        <dbReference type="EMBL" id="EHL10549.1"/>
    </source>
</evidence>
<feature type="transmembrane region" description="Helical" evidence="6">
    <location>
        <begin position="62"/>
        <end position="80"/>
    </location>
</feature>
<dbReference type="InterPro" id="IPR001851">
    <property type="entry name" value="ABC_transp_permease"/>
</dbReference>
<comment type="subcellular location">
    <subcellularLocation>
        <location evidence="1">Cell membrane</location>
        <topology evidence="1">Multi-pass membrane protein</topology>
    </subcellularLocation>
</comment>